<gene>
    <name evidence="2" type="ORF">TSOC_001275</name>
</gene>
<dbReference type="Pfam" id="PF00293">
    <property type="entry name" value="NUDIX"/>
    <property type="match status" value="1"/>
</dbReference>
<dbReference type="Proteomes" id="UP000236333">
    <property type="component" value="Unassembled WGS sequence"/>
</dbReference>
<feature type="domain" description="Nudix hydrolase" evidence="1">
    <location>
        <begin position="1"/>
        <end position="123"/>
    </location>
</feature>
<protein>
    <recommendedName>
        <fullName evidence="1">Nudix hydrolase domain-containing protein</fullName>
    </recommendedName>
</protein>
<dbReference type="AlphaFoldDB" id="A0A2J8AH48"/>
<keyword evidence="3" id="KW-1185">Reference proteome</keyword>
<dbReference type="InterPro" id="IPR015797">
    <property type="entry name" value="NUDIX_hydrolase-like_dom_sf"/>
</dbReference>
<dbReference type="PROSITE" id="PS51462">
    <property type="entry name" value="NUDIX"/>
    <property type="match status" value="1"/>
</dbReference>
<reference evidence="2 3" key="1">
    <citation type="journal article" date="2017" name="Mol. Biol. Evol.">
        <title>The 4-celled Tetrabaena socialis nuclear genome reveals the essential components for genetic control of cell number at the origin of multicellularity in the volvocine lineage.</title>
        <authorList>
            <person name="Featherston J."/>
            <person name="Arakaki Y."/>
            <person name="Hanschen E.R."/>
            <person name="Ferris P.J."/>
            <person name="Michod R.E."/>
            <person name="Olson B.J.S.C."/>
            <person name="Nozaki H."/>
            <person name="Durand P.M."/>
        </authorList>
    </citation>
    <scope>NUCLEOTIDE SEQUENCE [LARGE SCALE GENOMIC DNA]</scope>
    <source>
        <strain evidence="2 3">NIES-571</strain>
    </source>
</reference>
<name>A0A2J8AH48_9CHLO</name>
<comment type="caution">
    <text evidence="2">The sequence shown here is derived from an EMBL/GenBank/DDBJ whole genome shotgun (WGS) entry which is preliminary data.</text>
</comment>
<dbReference type="Gene3D" id="3.90.79.10">
    <property type="entry name" value="Nucleoside Triphosphate Pyrophosphohydrolase"/>
    <property type="match status" value="1"/>
</dbReference>
<dbReference type="InterPro" id="IPR000086">
    <property type="entry name" value="NUDIX_hydrolase_dom"/>
</dbReference>
<dbReference type="EMBL" id="PGGS01000020">
    <property type="protein sequence ID" value="PNH11842.1"/>
    <property type="molecule type" value="Genomic_DNA"/>
</dbReference>
<sequence length="161" mass="16563">CDGAALLLKRSAASGNPGSWGLPGGNADEVDGGKLLETAEREAREEVGALPSGLHVAGSVLTRRGKALQKHYTVFIAHAPSAARAAYLPTLNEEHTEWRWVDMAHVAALAHAPKPKALVGDAPAADMVLHPVVRALFGAEHAGVLPALLAATPPPADSAAL</sequence>
<evidence type="ECO:0000313" key="3">
    <source>
        <dbReference type="Proteomes" id="UP000236333"/>
    </source>
</evidence>
<dbReference type="OrthoDB" id="276276at2759"/>
<proteinExistence type="predicted"/>
<dbReference type="SUPFAM" id="SSF55811">
    <property type="entry name" value="Nudix"/>
    <property type="match status" value="1"/>
</dbReference>
<evidence type="ECO:0000313" key="2">
    <source>
        <dbReference type="EMBL" id="PNH11842.1"/>
    </source>
</evidence>
<feature type="non-terminal residue" evidence="2">
    <location>
        <position position="1"/>
    </location>
</feature>
<evidence type="ECO:0000259" key="1">
    <source>
        <dbReference type="PROSITE" id="PS51462"/>
    </source>
</evidence>
<accession>A0A2J8AH48</accession>
<organism evidence="2 3">
    <name type="scientific">Tetrabaena socialis</name>
    <dbReference type="NCBI Taxonomy" id="47790"/>
    <lineage>
        <taxon>Eukaryota</taxon>
        <taxon>Viridiplantae</taxon>
        <taxon>Chlorophyta</taxon>
        <taxon>core chlorophytes</taxon>
        <taxon>Chlorophyceae</taxon>
        <taxon>CS clade</taxon>
        <taxon>Chlamydomonadales</taxon>
        <taxon>Tetrabaenaceae</taxon>
        <taxon>Tetrabaena</taxon>
    </lineage>
</organism>